<sequence length="156" mass="17563">EEIHDRAEQRRTASFTLKFAQQSSNRTCGSTTGLEKSANKKVCLESVWCVAPGKRIGKKFRTKKCRSKVKEPDLTEVEGSSRQSSDCSHMPQAITVEHSKRRCHCLRSNFNFSCAQTADITAYRGSSFHQKQASVRQGHEKTEVPKAATETTLQRK</sequence>
<feature type="region of interest" description="Disordered" evidence="1">
    <location>
        <begin position="127"/>
        <end position="156"/>
    </location>
</feature>
<organism evidence="2">
    <name type="scientific">Alectorobius mimon</name>
    <dbReference type="NCBI Taxonomy" id="360319"/>
    <lineage>
        <taxon>Eukaryota</taxon>
        <taxon>Metazoa</taxon>
        <taxon>Ecdysozoa</taxon>
        <taxon>Arthropoda</taxon>
        <taxon>Chelicerata</taxon>
        <taxon>Arachnida</taxon>
        <taxon>Acari</taxon>
        <taxon>Parasitiformes</taxon>
        <taxon>Ixodida</taxon>
        <taxon>Ixodoidea</taxon>
        <taxon>Argasidae</taxon>
        <taxon>Ornithodorinae</taxon>
        <taxon>Alectorobius</taxon>
    </lineage>
</organism>
<proteinExistence type="predicted"/>
<reference evidence="2" key="1">
    <citation type="submission" date="2016-03" db="EMBL/GenBank/DDBJ databases">
        <title>Gut transcriptome analysis on engorged females of Ornithodoros mimon (Acari: Argasidae) and phylogenetic inferences of soft ticks.</title>
        <authorList>
            <person name="Landulfo G.A."/>
            <person name="Giovanni D."/>
            <person name="Carvalho E."/>
            <person name="Junqueira-de-Azevedo I."/>
            <person name="Patane J."/>
            <person name="Mendoca R."/>
            <person name="Barros-Battesti D."/>
        </authorList>
    </citation>
    <scope>NUCLEOTIDE SEQUENCE</scope>
    <source>
        <strain evidence="2">Females</strain>
        <tissue evidence="2">Gut</tissue>
    </source>
</reference>
<feature type="non-terminal residue" evidence="2">
    <location>
        <position position="1"/>
    </location>
</feature>
<dbReference type="AlphaFoldDB" id="A0A147B904"/>
<protein>
    <submittedName>
        <fullName evidence="2">Interferon related developmental regulator 1</fullName>
    </submittedName>
</protein>
<evidence type="ECO:0000256" key="1">
    <source>
        <dbReference type="SAM" id="MobiDB-lite"/>
    </source>
</evidence>
<name>A0A147B904_9ACAR</name>
<dbReference type="EMBL" id="GEIB01000739">
    <property type="protein sequence ID" value="JAR87248.1"/>
    <property type="molecule type" value="Transcribed_RNA"/>
</dbReference>
<accession>A0A147B904</accession>
<evidence type="ECO:0000313" key="2">
    <source>
        <dbReference type="EMBL" id="JAR87248.1"/>
    </source>
</evidence>